<feature type="modified residue" description="4-aspartylphosphate" evidence="1">
    <location>
        <position position="60"/>
    </location>
</feature>
<evidence type="ECO:0000313" key="4">
    <source>
        <dbReference type="Proteomes" id="UP000284120"/>
    </source>
</evidence>
<dbReference type="GO" id="GO:0000160">
    <property type="term" value="P:phosphorelay signal transduction system"/>
    <property type="evidence" value="ECO:0007669"/>
    <property type="project" value="InterPro"/>
</dbReference>
<gene>
    <name evidence="3" type="ORF">DPV69_02200</name>
</gene>
<proteinExistence type="predicted"/>
<dbReference type="Proteomes" id="UP000284120">
    <property type="component" value="Unassembled WGS sequence"/>
</dbReference>
<dbReference type="AlphaFoldDB" id="A0A3S3PD80"/>
<evidence type="ECO:0000259" key="2">
    <source>
        <dbReference type="PROSITE" id="PS50110"/>
    </source>
</evidence>
<dbReference type="SUPFAM" id="SSF52172">
    <property type="entry name" value="CheY-like"/>
    <property type="match status" value="1"/>
</dbReference>
<dbReference type="EMBL" id="SAYW01000001">
    <property type="protein sequence ID" value="RWU10178.1"/>
    <property type="molecule type" value="Genomic_DNA"/>
</dbReference>
<evidence type="ECO:0000256" key="1">
    <source>
        <dbReference type="PROSITE-ProRule" id="PRU00169"/>
    </source>
</evidence>
<keyword evidence="4" id="KW-1185">Reference proteome</keyword>
<organism evidence="3 4">
    <name type="scientific">Pedobacter chitinilyticus</name>
    <dbReference type="NCBI Taxonomy" id="2233776"/>
    <lineage>
        <taxon>Bacteria</taxon>
        <taxon>Pseudomonadati</taxon>
        <taxon>Bacteroidota</taxon>
        <taxon>Sphingobacteriia</taxon>
        <taxon>Sphingobacteriales</taxon>
        <taxon>Sphingobacteriaceae</taxon>
        <taxon>Pedobacter</taxon>
    </lineage>
</organism>
<protein>
    <submittedName>
        <fullName evidence="3">Response regulator</fullName>
    </submittedName>
</protein>
<keyword evidence="1" id="KW-0597">Phosphoprotein</keyword>
<dbReference type="OrthoDB" id="770868at2"/>
<sequence>MAYLPGFIAEKRKLLIFEDEDSMQTILSAALLPEKYELTFVSTETLSKPQFLNPDLVLLDHVLAPMPDHESLCQKIKLFYPSIPLIVISAYPLHKFGDCQKHIDLFIAKPFDLSYFLDGVESCFVAD</sequence>
<comment type="caution">
    <text evidence="3">The sequence shown here is derived from an EMBL/GenBank/DDBJ whole genome shotgun (WGS) entry which is preliminary data.</text>
</comment>
<feature type="domain" description="Response regulatory" evidence="2">
    <location>
        <begin position="13"/>
        <end position="124"/>
    </location>
</feature>
<dbReference type="PROSITE" id="PS50110">
    <property type="entry name" value="RESPONSE_REGULATORY"/>
    <property type="match status" value="1"/>
</dbReference>
<accession>A0A3S3PD80</accession>
<dbReference type="InterPro" id="IPR001789">
    <property type="entry name" value="Sig_transdc_resp-reg_receiver"/>
</dbReference>
<dbReference type="InterPro" id="IPR011006">
    <property type="entry name" value="CheY-like_superfamily"/>
</dbReference>
<name>A0A3S3PD80_9SPHI</name>
<dbReference type="CDD" id="cd00156">
    <property type="entry name" value="REC"/>
    <property type="match status" value="1"/>
</dbReference>
<reference evidence="3 4" key="1">
    <citation type="submission" date="2018-06" db="EMBL/GenBank/DDBJ databases">
        <title>Pedobacter endophyticus sp. nov., an endophytic bacterium isolated from a leaf of Triticum aestivum.</title>
        <authorList>
            <person name="Zhang L."/>
        </authorList>
    </citation>
    <scope>NUCLEOTIDE SEQUENCE [LARGE SCALE GENOMIC DNA]</scope>
    <source>
        <strain evidence="3 4">CM134L-2</strain>
    </source>
</reference>
<dbReference type="RefSeq" id="WP_113645672.1">
    <property type="nucleotide sequence ID" value="NZ_QMHN01000001.1"/>
</dbReference>
<evidence type="ECO:0000313" key="3">
    <source>
        <dbReference type="EMBL" id="RWU10178.1"/>
    </source>
</evidence>
<dbReference type="Gene3D" id="3.40.50.2300">
    <property type="match status" value="1"/>
</dbReference>